<accession>A0A1Q9BTB2</accession>
<dbReference type="PANTHER" id="PTHR37426:SF1">
    <property type="entry name" value="RIBOSOMAL RNA LARGE SUBUNIT METHYLTRANSFERASE J"/>
    <property type="match status" value="1"/>
</dbReference>
<dbReference type="Proteomes" id="UP000186817">
    <property type="component" value="Unassembled WGS sequence"/>
</dbReference>
<dbReference type="InterPro" id="IPR007473">
    <property type="entry name" value="RlmJ"/>
</dbReference>
<dbReference type="PANTHER" id="PTHR37426">
    <property type="entry name" value="RIBOSOMAL RNA LARGE SUBUNIT METHYLTRANSFERASE J"/>
    <property type="match status" value="1"/>
</dbReference>
<sequence length="204" mass="22671">MDCTSRSLPLTLEQQQQQEQEEEEEEEEQGGKGFSDKPYLAGGPEDCLKHVVLVSLLRHFVEDCRPFTFIDAHAGGGLYNLECDESQVFRNHEGGIAQVIDGVRDKTISDTVYRLMYAAMARLNIALGSHGFQHYLGSTAWALQWLRCQDQDSAAKRVHRTVGLSHDVKKKGEVCQPLGEEGQEHSCIFMEAAAAKDAMLAKCG</sequence>
<dbReference type="GO" id="GO:0036307">
    <property type="term" value="F:23S rRNA (adenine(2030)-N(6))-methyltransferase activity"/>
    <property type="evidence" value="ECO:0007669"/>
    <property type="project" value="TreeGrafter"/>
</dbReference>
<keyword evidence="2" id="KW-0808">Transferase</keyword>
<dbReference type="InterPro" id="IPR029063">
    <property type="entry name" value="SAM-dependent_MTases_sf"/>
</dbReference>
<dbReference type="GO" id="GO:0005829">
    <property type="term" value="C:cytosol"/>
    <property type="evidence" value="ECO:0007669"/>
    <property type="project" value="TreeGrafter"/>
</dbReference>
<evidence type="ECO:0000313" key="3">
    <source>
        <dbReference type="Proteomes" id="UP000186817"/>
    </source>
</evidence>
<dbReference type="OrthoDB" id="6501018at2759"/>
<name>A0A1Q9BTB2_SYMMI</name>
<gene>
    <name evidence="2" type="primary">rlmJ</name>
    <name evidence="2" type="ORF">AK812_SmicGene46695</name>
</gene>
<dbReference type="SUPFAM" id="SSF53335">
    <property type="entry name" value="S-adenosyl-L-methionine-dependent methyltransferases"/>
    <property type="match status" value="1"/>
</dbReference>
<evidence type="ECO:0000256" key="1">
    <source>
        <dbReference type="SAM" id="MobiDB-lite"/>
    </source>
</evidence>
<dbReference type="Gene3D" id="3.40.50.150">
    <property type="entry name" value="Vaccinia Virus protein VP39"/>
    <property type="match status" value="1"/>
</dbReference>
<dbReference type="EMBL" id="LSRX01004541">
    <property type="protein sequence ID" value="OLP73915.1"/>
    <property type="molecule type" value="Genomic_DNA"/>
</dbReference>
<keyword evidence="3" id="KW-1185">Reference proteome</keyword>
<proteinExistence type="predicted"/>
<evidence type="ECO:0000313" key="2">
    <source>
        <dbReference type="EMBL" id="OLP73915.1"/>
    </source>
</evidence>
<dbReference type="GO" id="GO:0070475">
    <property type="term" value="P:rRNA base methylation"/>
    <property type="evidence" value="ECO:0007669"/>
    <property type="project" value="InterPro"/>
</dbReference>
<feature type="compositionally biased region" description="Acidic residues" evidence="1">
    <location>
        <begin position="19"/>
        <end position="28"/>
    </location>
</feature>
<protein>
    <submittedName>
        <fullName evidence="2">Ribosomal RNA large subunit methyltransferase J</fullName>
    </submittedName>
</protein>
<keyword evidence="2" id="KW-0489">Methyltransferase</keyword>
<dbReference type="AlphaFoldDB" id="A0A1Q9BTB2"/>
<organism evidence="2 3">
    <name type="scientific">Symbiodinium microadriaticum</name>
    <name type="common">Dinoflagellate</name>
    <name type="synonym">Zooxanthella microadriatica</name>
    <dbReference type="NCBI Taxonomy" id="2951"/>
    <lineage>
        <taxon>Eukaryota</taxon>
        <taxon>Sar</taxon>
        <taxon>Alveolata</taxon>
        <taxon>Dinophyceae</taxon>
        <taxon>Suessiales</taxon>
        <taxon>Symbiodiniaceae</taxon>
        <taxon>Symbiodinium</taxon>
    </lineage>
</organism>
<feature type="region of interest" description="Disordered" evidence="1">
    <location>
        <begin position="1"/>
        <end position="36"/>
    </location>
</feature>
<comment type="caution">
    <text evidence="2">The sequence shown here is derived from an EMBL/GenBank/DDBJ whole genome shotgun (WGS) entry which is preliminary data.</text>
</comment>
<reference evidence="2 3" key="1">
    <citation type="submission" date="2016-02" db="EMBL/GenBank/DDBJ databases">
        <title>Genome analysis of coral dinoflagellate symbionts highlights evolutionary adaptations to a symbiotic lifestyle.</title>
        <authorList>
            <person name="Aranda M."/>
            <person name="Li Y."/>
            <person name="Liew Y.J."/>
            <person name="Baumgarten S."/>
            <person name="Simakov O."/>
            <person name="Wilson M."/>
            <person name="Piel J."/>
            <person name="Ashoor H."/>
            <person name="Bougouffa S."/>
            <person name="Bajic V.B."/>
            <person name="Ryu T."/>
            <person name="Ravasi T."/>
            <person name="Bayer T."/>
            <person name="Micklem G."/>
            <person name="Kim H."/>
            <person name="Bhak J."/>
            <person name="Lajeunesse T.C."/>
            <person name="Voolstra C.R."/>
        </authorList>
    </citation>
    <scope>NUCLEOTIDE SEQUENCE [LARGE SCALE GENOMIC DNA]</scope>
    <source>
        <strain evidence="2 3">CCMP2467</strain>
    </source>
</reference>